<evidence type="ECO:0000313" key="2">
    <source>
        <dbReference type="Proteomes" id="UP001320148"/>
    </source>
</evidence>
<evidence type="ECO:0000313" key="1">
    <source>
        <dbReference type="EMBL" id="BCS97046.1"/>
    </source>
</evidence>
<dbReference type="RefSeq" id="WP_236888474.1">
    <property type="nucleotide sequence ID" value="NZ_AP024488.1"/>
</dbReference>
<name>A0ABM7PHK3_9BACT</name>
<gene>
    <name evidence="1" type="ORF">DSLASN_26780</name>
</gene>
<dbReference type="Proteomes" id="UP001320148">
    <property type="component" value="Chromosome"/>
</dbReference>
<reference evidence="1 2" key="1">
    <citation type="submission" date="2021-02" db="EMBL/GenBank/DDBJ databases">
        <title>Complete genome of Desulfoluna sp. strain ASN36.</title>
        <authorList>
            <person name="Takahashi A."/>
            <person name="Kojima H."/>
            <person name="Fukui M."/>
        </authorList>
    </citation>
    <scope>NUCLEOTIDE SEQUENCE [LARGE SCALE GENOMIC DNA]</scope>
    <source>
        <strain evidence="1 2">ASN36</strain>
    </source>
</reference>
<proteinExistence type="predicted"/>
<protein>
    <submittedName>
        <fullName evidence="1">Uncharacterized protein</fullName>
    </submittedName>
</protein>
<organism evidence="1 2">
    <name type="scientific">Desulfoluna limicola</name>
    <dbReference type="NCBI Taxonomy" id="2810562"/>
    <lineage>
        <taxon>Bacteria</taxon>
        <taxon>Pseudomonadati</taxon>
        <taxon>Thermodesulfobacteriota</taxon>
        <taxon>Desulfobacteria</taxon>
        <taxon>Desulfobacterales</taxon>
        <taxon>Desulfolunaceae</taxon>
        <taxon>Desulfoluna</taxon>
    </lineage>
</organism>
<sequence>MSHTFSIRSDKPISLGTTLDNLPISGIKIAESDEVDNSTEPWPAGYLHLYIDGVTCRSIELLKEGDRYDVRIMAASSVEDALLAIALSSTLAKELGAPILPEDGEELPLDSFEATYDRAWAGTFTRNSLEMVLSLCESDQGPVTLQGVHTPFEIGPRLLASLPEAPQSRQDAFFALFRKHQHIALEDVFPASKIIVTNEGRTRKCAVVVLGEGVLTLLPTDAHVVALSSDDGSKLQISMDAFLPLVEPQGQWLSETALLIEPIMGKAWQDLSYKARPHHLKDLFAAGDEMPDDEPPHDNPRSGYREIFSDSQWTNLAYAPFIVFLIVSAADGTIDKKEIKAFGKVLGNQSHPLTLELLASMPDAPHAIIQELLKNPLAMAERLESIVTDIDDKLPRTDALLFKVALFNIGQEVAEASGGFFGFGKKISKKEKAALTTVALMLNVT</sequence>
<dbReference type="CDD" id="cd07177">
    <property type="entry name" value="terB_like"/>
    <property type="match status" value="1"/>
</dbReference>
<dbReference type="EMBL" id="AP024488">
    <property type="protein sequence ID" value="BCS97046.1"/>
    <property type="molecule type" value="Genomic_DNA"/>
</dbReference>
<accession>A0ABM7PHK3</accession>
<keyword evidence="2" id="KW-1185">Reference proteome</keyword>